<dbReference type="SMART" id="SM00388">
    <property type="entry name" value="HisKA"/>
    <property type="match status" value="1"/>
</dbReference>
<dbReference type="Proteomes" id="UP000215002">
    <property type="component" value="Chromosome"/>
</dbReference>
<keyword evidence="4" id="KW-0808">Transferase</keyword>
<keyword evidence="6" id="KW-0902">Two-component regulatory system</keyword>
<dbReference type="RefSeq" id="WP_170309743.1">
    <property type="nucleotide sequence ID" value="NZ_CP022743.1"/>
</dbReference>
<keyword evidence="3" id="KW-0597">Phosphoprotein</keyword>
<keyword evidence="7" id="KW-0812">Transmembrane</keyword>
<keyword evidence="7" id="KW-0472">Membrane</keyword>
<dbReference type="Gene3D" id="3.30.565.10">
    <property type="entry name" value="Histidine kinase-like ATPase, C-terminal domain"/>
    <property type="match status" value="1"/>
</dbReference>
<evidence type="ECO:0000256" key="1">
    <source>
        <dbReference type="ARBA" id="ARBA00000085"/>
    </source>
</evidence>
<keyword evidence="7" id="KW-1133">Transmembrane helix</keyword>
<evidence type="ECO:0000256" key="5">
    <source>
        <dbReference type="ARBA" id="ARBA00022777"/>
    </source>
</evidence>
<evidence type="ECO:0000256" key="3">
    <source>
        <dbReference type="ARBA" id="ARBA00022553"/>
    </source>
</evidence>
<keyword evidence="5 9" id="KW-0418">Kinase</keyword>
<comment type="catalytic activity">
    <reaction evidence="1">
        <text>ATP + protein L-histidine = ADP + protein N-phospho-L-histidine.</text>
        <dbReference type="EC" id="2.7.13.3"/>
    </reaction>
</comment>
<dbReference type="InterPro" id="IPR004358">
    <property type="entry name" value="Sig_transdc_His_kin-like_C"/>
</dbReference>
<evidence type="ECO:0000313" key="9">
    <source>
        <dbReference type="EMBL" id="ASU34217.1"/>
    </source>
</evidence>
<name>A0A223NWH3_9SPHI</name>
<dbReference type="EMBL" id="CP022743">
    <property type="protein sequence ID" value="ASU34217.1"/>
    <property type="molecule type" value="Genomic_DNA"/>
</dbReference>
<dbReference type="InterPro" id="IPR036890">
    <property type="entry name" value="HATPase_C_sf"/>
</dbReference>
<dbReference type="Pfam" id="PF00512">
    <property type="entry name" value="HisKA"/>
    <property type="match status" value="1"/>
</dbReference>
<evidence type="ECO:0000313" key="10">
    <source>
        <dbReference type="Proteomes" id="UP000215002"/>
    </source>
</evidence>
<dbReference type="AlphaFoldDB" id="A0A223NWH3"/>
<dbReference type="SMART" id="SM00387">
    <property type="entry name" value="HATPase_c"/>
    <property type="match status" value="1"/>
</dbReference>
<dbReference type="PANTHER" id="PTHR43711">
    <property type="entry name" value="TWO-COMPONENT HISTIDINE KINASE"/>
    <property type="match status" value="1"/>
</dbReference>
<feature type="domain" description="Histidine kinase" evidence="8">
    <location>
        <begin position="229"/>
        <end position="443"/>
    </location>
</feature>
<dbReference type="Pfam" id="PF02518">
    <property type="entry name" value="HATPase_c"/>
    <property type="match status" value="1"/>
</dbReference>
<dbReference type="SUPFAM" id="SSF55874">
    <property type="entry name" value="ATPase domain of HSP90 chaperone/DNA topoisomerase II/histidine kinase"/>
    <property type="match status" value="1"/>
</dbReference>
<protein>
    <recommendedName>
        <fullName evidence="2">histidine kinase</fullName>
        <ecNumber evidence="2">2.7.13.3</ecNumber>
    </recommendedName>
</protein>
<dbReference type="InterPro" id="IPR036097">
    <property type="entry name" value="HisK_dim/P_sf"/>
</dbReference>
<evidence type="ECO:0000259" key="8">
    <source>
        <dbReference type="PROSITE" id="PS50109"/>
    </source>
</evidence>
<feature type="transmembrane region" description="Helical" evidence="7">
    <location>
        <begin position="27"/>
        <end position="50"/>
    </location>
</feature>
<evidence type="ECO:0000256" key="6">
    <source>
        <dbReference type="ARBA" id="ARBA00023012"/>
    </source>
</evidence>
<dbReference type="CDD" id="cd00082">
    <property type="entry name" value="HisKA"/>
    <property type="match status" value="1"/>
</dbReference>
<feature type="transmembrane region" description="Helical" evidence="7">
    <location>
        <begin position="126"/>
        <end position="144"/>
    </location>
</feature>
<dbReference type="PANTHER" id="PTHR43711:SF26">
    <property type="entry name" value="SENSOR HISTIDINE KINASE RCSC"/>
    <property type="match status" value="1"/>
</dbReference>
<sequence>MDKHLFKNLPGKYKNAYRNYYTSQNLAAVRVGSIIFLILNAIIRLLYFIFPLSLTRAENFPEFNIANWVFMISALLFYIISNFLIENFRKNKATTAIMSLFVFSFSLYIILCGMFSSFIATANPRNALTLYLISLIIISILCVFEVYETIMLMVAVEVLFTSLLTFSHTDPTEMIYNQLVSFILLGGFYLISRYFFSYKANFWMQVNEIKEKNLEIERGSAFKSQLLGTVAHDLRNPIAAVETLAMMMEMDDIDADTQDTLNLMKASCIRARTIIDDLLESARNENSGDFTTVKTELNGLIRDNIDVWKIHREAKNTIELISSISPAFAEVNYEKFTRVLDNLVGNALKFSKEKSKIEIFLTRGNQQIIIEVKDRGQGIPADMLPVIFTPFSKAGRPGLKGEQSTGLGLSIVKQIIEKHKGKIEVESEVGIGSTFRIVLPEIAD</sequence>
<gene>
    <name evidence="9" type="ORF">MuYL_2328</name>
</gene>
<dbReference type="CDD" id="cd00075">
    <property type="entry name" value="HATPase"/>
    <property type="match status" value="1"/>
</dbReference>
<dbReference type="KEGG" id="muc:MuYL_2328"/>
<dbReference type="InterPro" id="IPR005467">
    <property type="entry name" value="His_kinase_dom"/>
</dbReference>
<dbReference type="FunFam" id="3.30.565.10:FF:000006">
    <property type="entry name" value="Sensor histidine kinase WalK"/>
    <property type="match status" value="1"/>
</dbReference>
<dbReference type="InterPro" id="IPR050736">
    <property type="entry name" value="Sensor_HK_Regulatory"/>
</dbReference>
<accession>A0A223NWH3</accession>
<dbReference type="EC" id="2.7.13.3" evidence="2"/>
<evidence type="ECO:0000256" key="4">
    <source>
        <dbReference type="ARBA" id="ARBA00022679"/>
    </source>
</evidence>
<dbReference type="Gene3D" id="1.10.287.130">
    <property type="match status" value="1"/>
</dbReference>
<dbReference type="SUPFAM" id="SSF47384">
    <property type="entry name" value="Homodimeric domain of signal transducing histidine kinase"/>
    <property type="match status" value="1"/>
</dbReference>
<dbReference type="PROSITE" id="PS50109">
    <property type="entry name" value="HIS_KIN"/>
    <property type="match status" value="1"/>
</dbReference>
<dbReference type="PRINTS" id="PR00344">
    <property type="entry name" value="BCTRLSENSOR"/>
</dbReference>
<evidence type="ECO:0000256" key="2">
    <source>
        <dbReference type="ARBA" id="ARBA00012438"/>
    </source>
</evidence>
<proteinExistence type="predicted"/>
<dbReference type="GO" id="GO:0000155">
    <property type="term" value="F:phosphorelay sensor kinase activity"/>
    <property type="evidence" value="ECO:0007669"/>
    <property type="project" value="InterPro"/>
</dbReference>
<keyword evidence="10" id="KW-1185">Reference proteome</keyword>
<organism evidence="9 10">
    <name type="scientific">Mucilaginibacter xinganensis</name>
    <dbReference type="NCBI Taxonomy" id="1234841"/>
    <lineage>
        <taxon>Bacteria</taxon>
        <taxon>Pseudomonadati</taxon>
        <taxon>Bacteroidota</taxon>
        <taxon>Sphingobacteriia</taxon>
        <taxon>Sphingobacteriales</taxon>
        <taxon>Sphingobacteriaceae</taxon>
        <taxon>Mucilaginibacter</taxon>
    </lineage>
</organism>
<feature type="transmembrane region" description="Helical" evidence="7">
    <location>
        <begin position="175"/>
        <end position="196"/>
    </location>
</feature>
<reference evidence="9 10" key="1">
    <citation type="submission" date="2017-08" db="EMBL/GenBank/DDBJ databases">
        <title>Complete genome sequence of Mucilaginibacter sp. strain BJC16-A31.</title>
        <authorList>
            <consortium name="Henan University of Science and Technology"/>
            <person name="You X."/>
        </authorList>
    </citation>
    <scope>NUCLEOTIDE SEQUENCE [LARGE SCALE GENOMIC DNA]</scope>
    <source>
        <strain evidence="9 10">BJC16-A31</strain>
    </source>
</reference>
<feature type="transmembrane region" description="Helical" evidence="7">
    <location>
        <begin position="151"/>
        <end position="169"/>
    </location>
</feature>
<evidence type="ECO:0000256" key="7">
    <source>
        <dbReference type="SAM" id="Phobius"/>
    </source>
</evidence>
<dbReference type="InterPro" id="IPR003661">
    <property type="entry name" value="HisK_dim/P_dom"/>
</dbReference>
<feature type="transmembrane region" description="Helical" evidence="7">
    <location>
        <begin position="65"/>
        <end position="85"/>
    </location>
</feature>
<feature type="transmembrane region" description="Helical" evidence="7">
    <location>
        <begin position="97"/>
        <end position="120"/>
    </location>
</feature>
<dbReference type="InterPro" id="IPR003594">
    <property type="entry name" value="HATPase_dom"/>
</dbReference>